<sequence>MRNRASIRRRRRDTTNDARNLVQDADNTTSMLAIQDLVDKARHAPEEVQKGIIRAGLERHLYPFEPRQKQVDAIWHLVFKREDLLLAAKTSFGKSIIFQAAPLFRRGGIGLIIIPLDRIGQEQCIKIQRLPGARSVTDKTDALAQEIETGVYTHLIMGPEIAAGWFRSIASSPASRSAYSATLDRTTLDTATKMTGFQASCEFFRSSIDRPEIKLMVEMIQPRTTKRFTSLFFVLQDAITNGSPTPESIPKTVIFIDSRRDIQKCAECLREWLQKLSDGAIGARDCKQIIQAYHSHTTLNDKNAIYDEFSKADSKIRITVATESLGTGVDLSDVIRVVQYGFPLERLLCVLIQRFGQAIFLVESWAVGDRIASTRAAMFSSSQTPSSLRRLSATTGLAQSCSAEPVVGGDIPDDESDVAVDIIDCDVPGEQPRRKTDRERRTDLYNDCPALFNLVNRSSCLRRILMDWLQESLSDPASKLPAPGPDECCSVCNPSLTRTVPFPWEIGPVLRKPHEGTASGAFYDRLVLWGDNAVNSAHQMAKPKLSVWLFTQKSEWISLSREYAYIHTAAELEEFVESTWLKDHFGELFKEFNDIKSYVVRNWPGGSRPRTSRTSRTSGAAGPVHISRKCQEFYRGRDGRESQERRASNEVGIPRTPDQGRRTSFLREREEFASSLQRIIANARESSAVFEDSENEVPGVVDGNRLSKRPTSSRGEGEMAKRVALGGLDPNARRSPRNQKGKNSRYDHREWIL</sequence>
<keyword evidence="8" id="KW-0547">Nucleotide-binding</keyword>
<evidence type="ECO:0000256" key="5">
    <source>
        <dbReference type="ARBA" id="ARBA00034808"/>
    </source>
</evidence>
<dbReference type="PANTHER" id="PTHR13710">
    <property type="entry name" value="DNA HELICASE RECQ FAMILY MEMBER"/>
    <property type="match status" value="1"/>
</dbReference>
<dbReference type="OrthoDB" id="4776865at2759"/>
<name>A0A9P9DHJ0_9HYPO</name>
<evidence type="ECO:0000256" key="2">
    <source>
        <dbReference type="ARBA" id="ARBA00023125"/>
    </source>
</evidence>
<dbReference type="AlphaFoldDB" id="A0A9P9DHJ0"/>
<dbReference type="GO" id="GO:0003677">
    <property type="term" value="F:DNA binding"/>
    <property type="evidence" value="ECO:0007669"/>
    <property type="project" value="UniProtKB-KW"/>
</dbReference>
<reference evidence="8" key="1">
    <citation type="journal article" date="2021" name="Nat. Commun.">
        <title>Genetic determinants of endophytism in the Arabidopsis root mycobiome.</title>
        <authorList>
            <person name="Mesny F."/>
            <person name="Miyauchi S."/>
            <person name="Thiergart T."/>
            <person name="Pickel B."/>
            <person name="Atanasova L."/>
            <person name="Karlsson M."/>
            <person name="Huettel B."/>
            <person name="Barry K.W."/>
            <person name="Haridas S."/>
            <person name="Chen C."/>
            <person name="Bauer D."/>
            <person name="Andreopoulos W."/>
            <person name="Pangilinan J."/>
            <person name="LaButti K."/>
            <person name="Riley R."/>
            <person name="Lipzen A."/>
            <person name="Clum A."/>
            <person name="Drula E."/>
            <person name="Henrissat B."/>
            <person name="Kohler A."/>
            <person name="Grigoriev I.V."/>
            <person name="Martin F.M."/>
            <person name="Hacquard S."/>
        </authorList>
    </citation>
    <scope>NUCLEOTIDE SEQUENCE</scope>
    <source>
        <strain evidence="8">MPI-CAGE-AT-0147</strain>
    </source>
</reference>
<dbReference type="EMBL" id="JAGMUV010000026">
    <property type="protein sequence ID" value="KAH7119316.1"/>
    <property type="molecule type" value="Genomic_DNA"/>
</dbReference>
<accession>A0A9P9DHJ0</accession>
<comment type="similarity">
    <text evidence="1">Belongs to the helicase family. RecQ subfamily.</text>
</comment>
<feature type="domain" description="Helicase C-terminal" evidence="7">
    <location>
        <begin position="227"/>
        <end position="419"/>
    </location>
</feature>
<dbReference type="Proteomes" id="UP000738349">
    <property type="component" value="Unassembled WGS sequence"/>
</dbReference>
<evidence type="ECO:0000256" key="1">
    <source>
        <dbReference type="ARBA" id="ARBA00005446"/>
    </source>
</evidence>
<keyword evidence="8" id="KW-0347">Helicase</keyword>
<feature type="region of interest" description="Disordered" evidence="6">
    <location>
        <begin position="603"/>
        <end position="623"/>
    </location>
</feature>
<evidence type="ECO:0000256" key="3">
    <source>
        <dbReference type="ARBA" id="ARBA00023235"/>
    </source>
</evidence>
<evidence type="ECO:0000256" key="6">
    <source>
        <dbReference type="SAM" id="MobiDB-lite"/>
    </source>
</evidence>
<protein>
    <recommendedName>
        <fullName evidence="5">DNA 3'-5' helicase</fullName>
        <ecNumber evidence="5">5.6.2.4</ecNumber>
    </recommendedName>
</protein>
<dbReference type="GO" id="GO:0005694">
    <property type="term" value="C:chromosome"/>
    <property type="evidence" value="ECO:0007669"/>
    <property type="project" value="TreeGrafter"/>
</dbReference>
<keyword evidence="2" id="KW-0238">DNA-binding</keyword>
<dbReference type="PROSITE" id="PS51194">
    <property type="entry name" value="HELICASE_CTER"/>
    <property type="match status" value="1"/>
</dbReference>
<keyword evidence="8" id="KW-0378">Hydrolase</keyword>
<feature type="compositionally biased region" description="Basic residues" evidence="6">
    <location>
        <begin position="734"/>
        <end position="743"/>
    </location>
</feature>
<evidence type="ECO:0000259" key="7">
    <source>
        <dbReference type="PROSITE" id="PS51194"/>
    </source>
</evidence>
<keyword evidence="3" id="KW-0413">Isomerase</keyword>
<comment type="caution">
    <text evidence="8">The sequence shown here is derived from an EMBL/GenBank/DDBJ whole genome shotgun (WGS) entry which is preliminary data.</text>
</comment>
<dbReference type="InterPro" id="IPR027417">
    <property type="entry name" value="P-loop_NTPase"/>
</dbReference>
<dbReference type="GO" id="GO:0043138">
    <property type="term" value="F:3'-5' DNA helicase activity"/>
    <property type="evidence" value="ECO:0007669"/>
    <property type="project" value="UniProtKB-EC"/>
</dbReference>
<feature type="compositionally biased region" description="Low complexity" evidence="6">
    <location>
        <begin position="604"/>
        <end position="622"/>
    </location>
</feature>
<keyword evidence="9" id="KW-1185">Reference proteome</keyword>
<comment type="catalytic activity">
    <reaction evidence="4">
        <text>Couples ATP hydrolysis with the unwinding of duplex DNA by translocating in the 3'-5' direction.</text>
        <dbReference type="EC" id="5.6.2.4"/>
    </reaction>
</comment>
<feature type="compositionally biased region" description="Basic and acidic residues" evidence="6">
    <location>
        <begin position="744"/>
        <end position="753"/>
    </location>
</feature>
<dbReference type="SUPFAM" id="SSF52540">
    <property type="entry name" value="P-loop containing nucleoside triphosphate hydrolases"/>
    <property type="match status" value="1"/>
</dbReference>
<dbReference type="Pfam" id="PF00271">
    <property type="entry name" value="Helicase_C"/>
    <property type="match status" value="1"/>
</dbReference>
<dbReference type="EC" id="5.6.2.4" evidence="5"/>
<keyword evidence="8" id="KW-0067">ATP-binding</keyword>
<organism evidence="8 9">
    <name type="scientific">Dactylonectria macrodidyma</name>
    <dbReference type="NCBI Taxonomy" id="307937"/>
    <lineage>
        <taxon>Eukaryota</taxon>
        <taxon>Fungi</taxon>
        <taxon>Dikarya</taxon>
        <taxon>Ascomycota</taxon>
        <taxon>Pezizomycotina</taxon>
        <taxon>Sordariomycetes</taxon>
        <taxon>Hypocreomycetidae</taxon>
        <taxon>Hypocreales</taxon>
        <taxon>Nectriaceae</taxon>
        <taxon>Dactylonectria</taxon>
    </lineage>
</organism>
<feature type="compositionally biased region" description="Basic and acidic residues" evidence="6">
    <location>
        <begin position="635"/>
        <end position="648"/>
    </location>
</feature>
<proteinExistence type="inferred from homology"/>
<dbReference type="InterPro" id="IPR001650">
    <property type="entry name" value="Helicase_C-like"/>
</dbReference>
<evidence type="ECO:0000313" key="8">
    <source>
        <dbReference type="EMBL" id="KAH7119316.1"/>
    </source>
</evidence>
<dbReference type="GO" id="GO:0009378">
    <property type="term" value="F:four-way junction helicase activity"/>
    <property type="evidence" value="ECO:0007669"/>
    <property type="project" value="TreeGrafter"/>
</dbReference>
<gene>
    <name evidence="8" type="ORF">EDB81DRAFT_873111</name>
</gene>
<dbReference type="PANTHER" id="PTHR13710:SF105">
    <property type="entry name" value="ATP-DEPENDENT DNA HELICASE Q1"/>
    <property type="match status" value="1"/>
</dbReference>
<feature type="region of interest" description="Disordered" evidence="6">
    <location>
        <begin position="635"/>
        <end position="663"/>
    </location>
</feature>
<feature type="region of interest" description="Disordered" evidence="6">
    <location>
        <begin position="687"/>
        <end position="753"/>
    </location>
</feature>
<dbReference type="Gene3D" id="3.40.50.300">
    <property type="entry name" value="P-loop containing nucleotide triphosphate hydrolases"/>
    <property type="match status" value="2"/>
</dbReference>
<dbReference type="GO" id="GO:0005737">
    <property type="term" value="C:cytoplasm"/>
    <property type="evidence" value="ECO:0007669"/>
    <property type="project" value="TreeGrafter"/>
</dbReference>
<dbReference type="GO" id="GO:0000724">
    <property type="term" value="P:double-strand break repair via homologous recombination"/>
    <property type="evidence" value="ECO:0007669"/>
    <property type="project" value="TreeGrafter"/>
</dbReference>
<evidence type="ECO:0000313" key="9">
    <source>
        <dbReference type="Proteomes" id="UP000738349"/>
    </source>
</evidence>
<evidence type="ECO:0000256" key="4">
    <source>
        <dbReference type="ARBA" id="ARBA00034617"/>
    </source>
</evidence>